<proteinExistence type="inferred from homology"/>
<dbReference type="PANTHER" id="PTHR24320:SF272">
    <property type="entry name" value="NAD(P)-BINDING ROSSMANN-FOLD SUPERFAMILY PROTEIN"/>
    <property type="match status" value="1"/>
</dbReference>
<comment type="caution">
    <text evidence="5">The sequence shown here is derived from an EMBL/GenBank/DDBJ whole genome shotgun (WGS) entry which is preliminary data.</text>
</comment>
<sequence>MASNRYTAVHAPGVTRGPGDARPTSLQIIKDEGLEDKLEDKIMLITGCSSGLGIETARALSATGARLILTARNLEKGRQALGNILDGTDRIQLVKLDLESLASVRECAEVVKKITGGKLNTLICNAGVRHTPEGKTKDGFETQWGVNHVAHFLLFQLLKTSLLAASSPSFASRVIMSVHPGGIRTGLQHVECQDAWLIFKVAFFQFRLPTVMRSMKSVEQGAATTVWAAVSKDLEGRGGRYLENCSESAPVKNGYHVDEPGYVATAFNEDAEKRCWKMTCDLVEIENSDF</sequence>
<feature type="region of interest" description="Disordered" evidence="4">
    <location>
        <begin position="1"/>
        <end position="22"/>
    </location>
</feature>
<reference evidence="5 6" key="1">
    <citation type="submission" date="2015-05" db="EMBL/GenBank/DDBJ databases">
        <title>Distinctive expansion of gene families associated with plant cell wall degradation and secondary metabolism in the genomes of grapevine trunk pathogens.</title>
        <authorList>
            <person name="Lawrence D.P."/>
            <person name="Travadon R."/>
            <person name="Rolshausen P.E."/>
            <person name="Baumgartner K."/>
        </authorList>
    </citation>
    <scope>NUCLEOTIDE SEQUENCE [LARGE SCALE GENOMIC DNA]</scope>
    <source>
        <strain evidence="5">UCRPC4</strain>
    </source>
</reference>
<dbReference type="PRINTS" id="PR00081">
    <property type="entry name" value="GDHRDH"/>
</dbReference>
<dbReference type="Proteomes" id="UP000053317">
    <property type="component" value="Unassembled WGS sequence"/>
</dbReference>
<keyword evidence="2" id="KW-0521">NADP</keyword>
<keyword evidence="3" id="KW-0560">Oxidoreductase</keyword>
<evidence type="ECO:0000313" key="5">
    <source>
        <dbReference type="EMBL" id="KKY25901.1"/>
    </source>
</evidence>
<evidence type="ECO:0000256" key="2">
    <source>
        <dbReference type="ARBA" id="ARBA00022857"/>
    </source>
</evidence>
<evidence type="ECO:0000256" key="3">
    <source>
        <dbReference type="ARBA" id="ARBA00023002"/>
    </source>
</evidence>
<dbReference type="GO" id="GO:0016491">
    <property type="term" value="F:oxidoreductase activity"/>
    <property type="evidence" value="ECO:0007669"/>
    <property type="project" value="UniProtKB-KW"/>
</dbReference>
<dbReference type="InterPro" id="IPR036291">
    <property type="entry name" value="NAD(P)-bd_dom_sf"/>
</dbReference>
<evidence type="ECO:0000313" key="6">
    <source>
        <dbReference type="Proteomes" id="UP000053317"/>
    </source>
</evidence>
<evidence type="ECO:0000256" key="1">
    <source>
        <dbReference type="ARBA" id="ARBA00006484"/>
    </source>
</evidence>
<dbReference type="Gene3D" id="3.40.50.720">
    <property type="entry name" value="NAD(P)-binding Rossmann-like Domain"/>
    <property type="match status" value="2"/>
</dbReference>
<evidence type="ECO:0000256" key="4">
    <source>
        <dbReference type="SAM" id="MobiDB-lite"/>
    </source>
</evidence>
<name>A0A0G2EUX0_PHACM</name>
<dbReference type="Pfam" id="PF00106">
    <property type="entry name" value="adh_short"/>
    <property type="match status" value="1"/>
</dbReference>
<comment type="similarity">
    <text evidence="1">Belongs to the short-chain dehydrogenases/reductases (SDR) family.</text>
</comment>
<organism evidence="5 6">
    <name type="scientific">Phaeomoniella chlamydospora</name>
    <name type="common">Phaeoacremonium chlamydosporum</name>
    <dbReference type="NCBI Taxonomy" id="158046"/>
    <lineage>
        <taxon>Eukaryota</taxon>
        <taxon>Fungi</taxon>
        <taxon>Dikarya</taxon>
        <taxon>Ascomycota</taxon>
        <taxon>Pezizomycotina</taxon>
        <taxon>Eurotiomycetes</taxon>
        <taxon>Chaetothyriomycetidae</taxon>
        <taxon>Phaeomoniellales</taxon>
        <taxon>Phaeomoniellaceae</taxon>
        <taxon>Phaeomoniella</taxon>
    </lineage>
</organism>
<dbReference type="EMBL" id="LCWF01000038">
    <property type="protein sequence ID" value="KKY25901.1"/>
    <property type="molecule type" value="Genomic_DNA"/>
</dbReference>
<dbReference type="AlphaFoldDB" id="A0A0G2EUX0"/>
<gene>
    <name evidence="5" type="ORF">UCRPC4_g01592</name>
</gene>
<reference evidence="5 6" key="2">
    <citation type="submission" date="2015-05" db="EMBL/GenBank/DDBJ databases">
        <authorList>
            <person name="Morales-Cruz A."/>
            <person name="Amrine K.C."/>
            <person name="Cantu D."/>
        </authorList>
    </citation>
    <scope>NUCLEOTIDE SEQUENCE [LARGE SCALE GENOMIC DNA]</scope>
    <source>
        <strain evidence="5">UCRPC4</strain>
    </source>
</reference>
<dbReference type="PANTHER" id="PTHR24320">
    <property type="entry name" value="RETINOL DEHYDROGENASE"/>
    <property type="match status" value="1"/>
</dbReference>
<dbReference type="InterPro" id="IPR002347">
    <property type="entry name" value="SDR_fam"/>
</dbReference>
<keyword evidence="6" id="KW-1185">Reference proteome</keyword>
<accession>A0A0G2EUX0</accession>
<dbReference type="SUPFAM" id="SSF51735">
    <property type="entry name" value="NAD(P)-binding Rossmann-fold domains"/>
    <property type="match status" value="1"/>
</dbReference>
<protein>
    <submittedName>
        <fullName evidence="5">Putative short-chain dehydrogenase</fullName>
    </submittedName>
</protein>
<dbReference type="OrthoDB" id="191139at2759"/>